<dbReference type="PROSITE" id="PS51257">
    <property type="entry name" value="PROKAR_LIPOPROTEIN"/>
    <property type="match status" value="1"/>
</dbReference>
<evidence type="ECO:0000313" key="2">
    <source>
        <dbReference type="Proteomes" id="UP000286246"/>
    </source>
</evidence>
<gene>
    <name evidence="1" type="ORF">DFQ12_3856</name>
</gene>
<evidence type="ECO:0000313" key="1">
    <source>
        <dbReference type="EMBL" id="RKE46707.1"/>
    </source>
</evidence>
<dbReference type="Proteomes" id="UP000286246">
    <property type="component" value="Unassembled WGS sequence"/>
</dbReference>
<organism evidence="1 2">
    <name type="scientific">Sphingobacterium detergens</name>
    <dbReference type="NCBI Taxonomy" id="1145106"/>
    <lineage>
        <taxon>Bacteria</taxon>
        <taxon>Pseudomonadati</taxon>
        <taxon>Bacteroidota</taxon>
        <taxon>Sphingobacteriia</taxon>
        <taxon>Sphingobacteriales</taxon>
        <taxon>Sphingobacteriaceae</taxon>
        <taxon>Sphingobacterium</taxon>
    </lineage>
</organism>
<dbReference type="RefSeq" id="WP_120260582.1">
    <property type="nucleotide sequence ID" value="NZ_RAPY01000004.1"/>
</dbReference>
<dbReference type="EMBL" id="RAPY01000004">
    <property type="protein sequence ID" value="RKE46707.1"/>
    <property type="molecule type" value="Genomic_DNA"/>
</dbReference>
<accession>A0A420AQI2</accession>
<comment type="caution">
    <text evidence="1">The sequence shown here is derived from an EMBL/GenBank/DDBJ whole genome shotgun (WGS) entry which is preliminary data.</text>
</comment>
<evidence type="ECO:0008006" key="3">
    <source>
        <dbReference type="Google" id="ProtNLM"/>
    </source>
</evidence>
<protein>
    <recommendedName>
        <fullName evidence="3">PKD domain-containing protein</fullName>
    </recommendedName>
</protein>
<proteinExistence type="predicted"/>
<reference evidence="1 2" key="1">
    <citation type="submission" date="2018-09" db="EMBL/GenBank/DDBJ databases">
        <title>Genomic Encyclopedia of Type Strains, Phase III (KMG-III): the genomes of soil and plant-associated and newly described type strains.</title>
        <authorList>
            <person name="Whitman W."/>
        </authorList>
    </citation>
    <scope>NUCLEOTIDE SEQUENCE [LARGE SCALE GENOMIC DNA]</scope>
    <source>
        <strain evidence="1 2">CECT 7938</strain>
    </source>
</reference>
<dbReference type="OrthoDB" id="646668at2"/>
<dbReference type="AlphaFoldDB" id="A0A420AQI2"/>
<sequence>MNNLIKYIFLVCVLSFTISCEPIEKRLEMGPAITADQLDITAIPLMVNGKRSNKVILDNKSPVLSLWNYGSGRSTRKSDTVLMVATGERTIRFVGLNPDGTKIQKNLTVRVDELTFPVPPEWAMLTGGSKRTWKWDETKPAVWGNGGYIGNFGPAWWTLKEGEMDEQEAGAGIGAKMELNLDDAIFTKVRSNGSKEVGVFSFDMNQKTKDGDGKIWGHGKFRTSGAAILVGKSPDEGGKAVYEFDIIVLNDKELVLAYAPPGTEAWGTAYFWAFRAID</sequence>
<keyword evidence="2" id="KW-1185">Reference proteome</keyword>
<name>A0A420AQI2_SPHD1</name>